<evidence type="ECO:0000313" key="3">
    <source>
        <dbReference type="Proteomes" id="UP001595967"/>
    </source>
</evidence>
<name>A0ABV9GTW0_9BURK</name>
<gene>
    <name evidence="2" type="ORF">ACFO3A_01855</name>
</gene>
<dbReference type="Pfam" id="PF05708">
    <property type="entry name" value="Peptidase_C92"/>
    <property type="match status" value="1"/>
</dbReference>
<keyword evidence="1" id="KW-0732">Signal</keyword>
<evidence type="ECO:0000313" key="2">
    <source>
        <dbReference type="EMBL" id="MFC4620964.1"/>
    </source>
</evidence>
<reference evidence="3" key="1">
    <citation type="journal article" date="2019" name="Int. J. Syst. Evol. Microbiol.">
        <title>The Global Catalogue of Microorganisms (GCM) 10K type strain sequencing project: providing services to taxonomists for standard genome sequencing and annotation.</title>
        <authorList>
            <consortium name="The Broad Institute Genomics Platform"/>
            <consortium name="The Broad Institute Genome Sequencing Center for Infectious Disease"/>
            <person name="Wu L."/>
            <person name="Ma J."/>
        </authorList>
    </citation>
    <scope>NUCLEOTIDE SEQUENCE [LARGE SCALE GENOMIC DNA]</scope>
    <source>
        <strain evidence="3">JCM 11650</strain>
    </source>
</reference>
<dbReference type="SUPFAM" id="SSF54001">
    <property type="entry name" value="Cysteine proteinases"/>
    <property type="match status" value="1"/>
</dbReference>
<feature type="signal peptide" evidence="1">
    <location>
        <begin position="1"/>
        <end position="22"/>
    </location>
</feature>
<dbReference type="InterPro" id="IPR038765">
    <property type="entry name" value="Papain-like_cys_pep_sf"/>
</dbReference>
<dbReference type="Proteomes" id="UP001595967">
    <property type="component" value="Unassembled WGS sequence"/>
</dbReference>
<proteinExistence type="predicted"/>
<accession>A0ABV9GTW0</accession>
<sequence length="202" mass="22159">MPACRWRGAALGAVLFSICAQAAAQVRLPAQAQAGDLVFRQGTEAVSHMVRAIDQQGLFSHVGMLVGESGAWQVVHATPSERAGQPDAVVLDSLDFFLAPERARAFALHHVAQADTAARRQAVAWALAQLGRPFQVQEQAPGNGIYCTTLVWQAWQRNGLDWQVPFTRVDIPWFRGRYLLPSALAASPRLQRLVFVQVPLKQ</sequence>
<dbReference type="InterPro" id="IPR024453">
    <property type="entry name" value="Peptidase_C92"/>
</dbReference>
<comment type="caution">
    <text evidence="2">The sequence shown here is derived from an EMBL/GenBank/DDBJ whole genome shotgun (WGS) entry which is preliminary data.</text>
</comment>
<organism evidence="2 3">
    <name type="scientific">Comamonas nitrativorans</name>
    <dbReference type="NCBI Taxonomy" id="108437"/>
    <lineage>
        <taxon>Bacteria</taxon>
        <taxon>Pseudomonadati</taxon>
        <taxon>Pseudomonadota</taxon>
        <taxon>Betaproteobacteria</taxon>
        <taxon>Burkholderiales</taxon>
        <taxon>Comamonadaceae</taxon>
        <taxon>Comamonas</taxon>
    </lineage>
</organism>
<keyword evidence="3" id="KW-1185">Reference proteome</keyword>
<dbReference type="RefSeq" id="WP_377723451.1">
    <property type="nucleotide sequence ID" value="NZ_JBHSEW010000001.1"/>
</dbReference>
<evidence type="ECO:0000256" key="1">
    <source>
        <dbReference type="SAM" id="SignalP"/>
    </source>
</evidence>
<dbReference type="Gene3D" id="3.90.1720.10">
    <property type="entry name" value="endopeptidase domain like (from Nostoc punctiforme)"/>
    <property type="match status" value="1"/>
</dbReference>
<feature type="chain" id="PRO_5046752736" evidence="1">
    <location>
        <begin position="23"/>
        <end position="202"/>
    </location>
</feature>
<protein>
    <submittedName>
        <fullName evidence="2">YiiX/YebB-like N1pC/P60 family cysteine hydrolase</fullName>
    </submittedName>
</protein>
<dbReference type="EMBL" id="JBHSEW010000001">
    <property type="protein sequence ID" value="MFC4620964.1"/>
    <property type="molecule type" value="Genomic_DNA"/>
</dbReference>